<evidence type="ECO:0000256" key="1">
    <source>
        <dbReference type="SAM" id="Phobius"/>
    </source>
</evidence>
<name>A0A3B0ZLM7_9ZZZZ</name>
<dbReference type="AlphaFoldDB" id="A0A3B0ZLM7"/>
<sequence length="171" mass="18353">MEKIAQLVKLACLLVILAFSGIQATSLAARLTVINCSAGLACNEGVLNAVYINDFALANDRSFSETAIGHPFLNIDDRKVANFLSPYSIYDADPIFNNLADDVPFEVSLTVNDYAEVVGDASVGFARKSYTESLIASSISPTVLLLGSGLLGLVVVTRRRRNNIMNTFASD</sequence>
<keyword evidence="1" id="KW-1133">Transmembrane helix</keyword>
<accession>A0A3B0ZLM7</accession>
<keyword evidence="1" id="KW-0812">Transmembrane</keyword>
<evidence type="ECO:0000313" key="2">
    <source>
        <dbReference type="EMBL" id="VAW87119.1"/>
    </source>
</evidence>
<gene>
    <name evidence="2" type="ORF">MNBD_GAMMA16-2088</name>
</gene>
<organism evidence="2">
    <name type="scientific">hydrothermal vent metagenome</name>
    <dbReference type="NCBI Taxonomy" id="652676"/>
    <lineage>
        <taxon>unclassified sequences</taxon>
        <taxon>metagenomes</taxon>
        <taxon>ecological metagenomes</taxon>
    </lineage>
</organism>
<protein>
    <submittedName>
        <fullName evidence="2">Uncharacterized protein</fullName>
    </submittedName>
</protein>
<reference evidence="2" key="1">
    <citation type="submission" date="2018-06" db="EMBL/GenBank/DDBJ databases">
        <authorList>
            <person name="Zhirakovskaya E."/>
        </authorList>
    </citation>
    <scope>NUCLEOTIDE SEQUENCE</scope>
</reference>
<feature type="transmembrane region" description="Helical" evidence="1">
    <location>
        <begin position="134"/>
        <end position="156"/>
    </location>
</feature>
<proteinExistence type="predicted"/>
<dbReference type="EMBL" id="UOFO01000110">
    <property type="protein sequence ID" value="VAW87119.1"/>
    <property type="molecule type" value="Genomic_DNA"/>
</dbReference>
<keyword evidence="1" id="KW-0472">Membrane</keyword>